<evidence type="ECO:0000259" key="4">
    <source>
        <dbReference type="PROSITE" id="PS50893"/>
    </source>
</evidence>
<accession>A0A023X673</accession>
<dbReference type="Gene3D" id="3.40.50.300">
    <property type="entry name" value="P-loop containing nucleotide triphosphate hydrolases"/>
    <property type="match status" value="1"/>
</dbReference>
<dbReference type="GO" id="GO:0016887">
    <property type="term" value="F:ATP hydrolysis activity"/>
    <property type="evidence" value="ECO:0007669"/>
    <property type="project" value="InterPro"/>
</dbReference>
<dbReference type="InterPro" id="IPR027417">
    <property type="entry name" value="P-loop_NTPase"/>
</dbReference>
<dbReference type="Proteomes" id="UP001281130">
    <property type="component" value="Unassembled WGS sequence"/>
</dbReference>
<protein>
    <submittedName>
        <fullName evidence="6">ABC transporter ATP-binding protein</fullName>
    </submittedName>
    <submittedName>
        <fullName evidence="5">ABC-type multidrug transport system ATPase component</fullName>
    </submittedName>
</protein>
<keyword evidence="1" id="KW-0813">Transport</keyword>
<dbReference type="Proteomes" id="UP000025229">
    <property type="component" value="Chromosome"/>
</dbReference>
<dbReference type="InterPro" id="IPR003593">
    <property type="entry name" value="AAA+_ATPase"/>
</dbReference>
<evidence type="ECO:0000256" key="2">
    <source>
        <dbReference type="ARBA" id="ARBA00022741"/>
    </source>
</evidence>
<dbReference type="PROSITE" id="PS50893">
    <property type="entry name" value="ABC_TRANSPORTER_2"/>
    <property type="match status" value="1"/>
</dbReference>
<keyword evidence="3 6" id="KW-0067">ATP-binding</keyword>
<gene>
    <name evidence="5" type="ORF">RradSPS_2256</name>
    <name evidence="6" type="ORF">SIL72_13015</name>
</gene>
<organism evidence="5 7">
    <name type="scientific">Rubrobacter radiotolerans</name>
    <name type="common">Arthrobacter radiotolerans</name>
    <dbReference type="NCBI Taxonomy" id="42256"/>
    <lineage>
        <taxon>Bacteria</taxon>
        <taxon>Bacillati</taxon>
        <taxon>Actinomycetota</taxon>
        <taxon>Rubrobacteria</taxon>
        <taxon>Rubrobacterales</taxon>
        <taxon>Rubrobacteraceae</taxon>
        <taxon>Rubrobacter</taxon>
    </lineage>
</organism>
<dbReference type="KEGG" id="rrd:RradSPS_2256"/>
<proteinExistence type="predicted"/>
<dbReference type="PANTHER" id="PTHR42939:SF3">
    <property type="entry name" value="ABC TRANSPORTER ATP-BINDING COMPONENT"/>
    <property type="match status" value="1"/>
</dbReference>
<dbReference type="EMBL" id="JAWXXX010000001">
    <property type="protein sequence ID" value="MDX5894942.1"/>
    <property type="molecule type" value="Genomic_DNA"/>
</dbReference>
<dbReference type="InterPro" id="IPR003439">
    <property type="entry name" value="ABC_transporter-like_ATP-bd"/>
</dbReference>
<dbReference type="STRING" id="42256.RradSPS_2256"/>
<dbReference type="SMART" id="SM00382">
    <property type="entry name" value="AAA"/>
    <property type="match status" value="1"/>
</dbReference>
<dbReference type="PANTHER" id="PTHR42939">
    <property type="entry name" value="ABC TRANSPORTER ATP-BINDING PROTEIN ALBC-RELATED"/>
    <property type="match status" value="1"/>
</dbReference>
<dbReference type="eggNOG" id="COG1131">
    <property type="taxonomic scope" value="Bacteria"/>
</dbReference>
<dbReference type="GO" id="GO:0005524">
    <property type="term" value="F:ATP binding"/>
    <property type="evidence" value="ECO:0007669"/>
    <property type="project" value="UniProtKB-KW"/>
</dbReference>
<name>A0A023X673_RUBRA</name>
<keyword evidence="7" id="KW-1185">Reference proteome</keyword>
<dbReference type="InterPro" id="IPR017871">
    <property type="entry name" value="ABC_transporter-like_CS"/>
</dbReference>
<dbReference type="Pfam" id="PF00005">
    <property type="entry name" value="ABC_tran"/>
    <property type="match status" value="1"/>
</dbReference>
<dbReference type="OrthoDB" id="9804819at2"/>
<dbReference type="RefSeq" id="WP_038682770.1">
    <property type="nucleotide sequence ID" value="NZ_CP007514.1"/>
</dbReference>
<dbReference type="SUPFAM" id="SSF52540">
    <property type="entry name" value="P-loop containing nucleoside triphosphate hydrolases"/>
    <property type="match status" value="1"/>
</dbReference>
<sequence>MSVIRLESLRKSYGGDFTLGPVSLQVEPGYVVAVVGPNGSGKSTLFRLLLGLARADSGEVRVFGRDPAGDEVGIRERIGYVPENAVGHDEMSAAELGDFIGRLYPNWSERSYRELLRRAGVDPKKRFDKLSKGMRRRLLFALALATGSELLLLDEPTDGVDPFARREMLDEISAYMDGDGPDEVRTVLFATHIIEEVRRVADYVVFLSDGDFLGLYEKDALLDGWRNLWVVPEPDGDLPGIVEVEPGSPTRLVTDSPGETGEALAERGVRIVRSAPLDLEEILGHLMRRGKAAEERSMR</sequence>
<dbReference type="HOGENOM" id="CLU_000604_1_2_11"/>
<evidence type="ECO:0000256" key="3">
    <source>
        <dbReference type="ARBA" id="ARBA00022840"/>
    </source>
</evidence>
<feature type="domain" description="ABC transporter" evidence="4">
    <location>
        <begin position="4"/>
        <end position="234"/>
    </location>
</feature>
<evidence type="ECO:0000313" key="5">
    <source>
        <dbReference type="EMBL" id="AHY47539.1"/>
    </source>
</evidence>
<keyword evidence="2" id="KW-0547">Nucleotide-binding</keyword>
<dbReference type="PROSITE" id="PS00211">
    <property type="entry name" value="ABC_TRANSPORTER_1"/>
    <property type="match status" value="1"/>
</dbReference>
<reference evidence="5 7" key="1">
    <citation type="submission" date="2014-03" db="EMBL/GenBank/DDBJ databases">
        <title>Complete genome sequence of the Radio-Resistant Rubrobacter radiotolerans RSPS-4.</title>
        <authorList>
            <person name="Egas C.C."/>
            <person name="Barroso C.C."/>
            <person name="Froufe H.J.C."/>
            <person name="Pacheco J.J."/>
            <person name="Albuquerque L.L."/>
            <person name="da Costa M.M.S."/>
        </authorList>
    </citation>
    <scope>NUCLEOTIDE SEQUENCE [LARGE SCALE GENOMIC DNA]</scope>
    <source>
        <strain evidence="5 7">RSPS-4</strain>
    </source>
</reference>
<evidence type="ECO:0000313" key="7">
    <source>
        <dbReference type="Proteomes" id="UP000025229"/>
    </source>
</evidence>
<dbReference type="AlphaFoldDB" id="A0A023X673"/>
<dbReference type="InterPro" id="IPR051782">
    <property type="entry name" value="ABC_Transporter_VariousFunc"/>
</dbReference>
<evidence type="ECO:0000256" key="1">
    <source>
        <dbReference type="ARBA" id="ARBA00022448"/>
    </source>
</evidence>
<evidence type="ECO:0000313" key="6">
    <source>
        <dbReference type="EMBL" id="MDX5894942.1"/>
    </source>
</evidence>
<dbReference type="CDD" id="cd03230">
    <property type="entry name" value="ABC_DR_subfamily_A"/>
    <property type="match status" value="1"/>
</dbReference>
<reference evidence="6" key="2">
    <citation type="submission" date="2023-11" db="EMBL/GenBank/DDBJ databases">
        <title>MicrobeMod: A computational toolkit for identifying prokaryotic methylation and restriction-modification with nanopore sequencing.</title>
        <authorList>
            <person name="Crits-Christoph A."/>
            <person name="Kang S.C."/>
            <person name="Lee H."/>
            <person name="Ostrov N."/>
        </authorList>
    </citation>
    <scope>NUCLEOTIDE SEQUENCE</scope>
    <source>
        <strain evidence="6">ATCC 51242</strain>
    </source>
</reference>
<dbReference type="EMBL" id="CP007514">
    <property type="protein sequence ID" value="AHY47539.1"/>
    <property type="molecule type" value="Genomic_DNA"/>
</dbReference>